<dbReference type="SUPFAM" id="SSF52317">
    <property type="entry name" value="Class I glutamine amidotransferase-like"/>
    <property type="match status" value="1"/>
</dbReference>
<dbReference type="EMBL" id="CP042430">
    <property type="protein sequence ID" value="QEC47991.1"/>
    <property type="molecule type" value="Genomic_DNA"/>
</dbReference>
<evidence type="ECO:0000313" key="2">
    <source>
        <dbReference type="EMBL" id="QEC47991.1"/>
    </source>
</evidence>
<dbReference type="Pfam" id="PF14258">
    <property type="entry name" value="DUF4350"/>
    <property type="match status" value="1"/>
</dbReference>
<dbReference type="InterPro" id="IPR029062">
    <property type="entry name" value="Class_I_gatase-like"/>
</dbReference>
<accession>A0A5B8U4X7</accession>
<dbReference type="Gene3D" id="3.40.50.880">
    <property type="match status" value="1"/>
</dbReference>
<dbReference type="OrthoDB" id="3755108at2"/>
<dbReference type="RefSeq" id="WP_146919071.1">
    <property type="nucleotide sequence ID" value="NZ_CP042430.1"/>
</dbReference>
<feature type="domain" description="DUF4350" evidence="1">
    <location>
        <begin position="93"/>
        <end position="249"/>
    </location>
</feature>
<dbReference type="AlphaFoldDB" id="A0A5B8U4X7"/>
<evidence type="ECO:0000259" key="1">
    <source>
        <dbReference type="Pfam" id="PF14258"/>
    </source>
</evidence>
<reference evidence="2 3" key="1">
    <citation type="journal article" date="2018" name="J. Microbiol.">
        <title>Baekduia soli gen. nov., sp. nov., a novel bacterium isolated from the soil of Baekdu Mountain and proposal of a novel family name, Baekduiaceae fam. nov.</title>
        <authorList>
            <person name="An D.S."/>
            <person name="Siddiqi M.Z."/>
            <person name="Kim K.H."/>
            <person name="Yu H.S."/>
            <person name="Im W.T."/>
        </authorList>
    </citation>
    <scope>NUCLEOTIDE SEQUENCE [LARGE SCALE GENOMIC DNA]</scope>
    <source>
        <strain evidence="2 3">BR7-21</strain>
    </source>
</reference>
<dbReference type="InterPro" id="IPR046306">
    <property type="entry name" value="DUF6421"/>
</dbReference>
<organism evidence="2 3">
    <name type="scientific">Baekduia soli</name>
    <dbReference type="NCBI Taxonomy" id="496014"/>
    <lineage>
        <taxon>Bacteria</taxon>
        <taxon>Bacillati</taxon>
        <taxon>Actinomycetota</taxon>
        <taxon>Thermoleophilia</taxon>
        <taxon>Solirubrobacterales</taxon>
        <taxon>Baekduiaceae</taxon>
        <taxon>Baekduia</taxon>
    </lineage>
</organism>
<name>A0A5B8U4X7_9ACTN</name>
<proteinExistence type="predicted"/>
<sequence>MAPLRPVVRVLFDEAHSQAWSIRPEVAARMQPSHPADASYARAAALLRARRMDVAAHTDGPLAADALRDADVVVLAHPSEPKWEATTGVGSPLLDPDELEALHAFVAAGGGLVVLGESEQDKYGNNLDALLAPFGVAIAHDTVQDYERNLNSTPSWVRADIAPGARGAAGDLLAGVDEACFYRAGTLTTTNPEARVLARASASSSAPGAALALAVPHGAGRVVALADSDLFGDDCLGDLGHAALWANLVSWAAAAAYATPAPATPSPAAADPAWGRLREATDALRLLQEPDGSVDTAAHDAAGLHDLVEAMAGAVEALAPRFDHQAEGLSATVADLRAWARDGFGRPDFAASLERFRPDRVRRDGIEHLVVFPMYTQNGSRDTRFEALLVRVPWPEWLAELERDRYDNAKFVPVTLVDHTAGYDSECAVLFPETVSATGTVPNHFGGIFCDREAERFRRVVSAAADVVGLNLPPDAAALLASERLSLDSYVLWDLIHDRAHSRGDLPFDPFMIRQRMPYWMYSLEELRCDLTAFGEAVRLQGEGMAFARNVQYAILFDRIFRFPVSGTRVRNYDGLGGQLLFAYLHRHGFVHWTDNRLTVEWDRLAEGVAGLRAEVETLYREGIDRSKLAQWGAAHDLVARYVPAAAGSSWAQGARAYADVEDPRPYIDDVAPDEFPLSMFYTSLKQKLQPSLARSGAPAPAAVAA</sequence>
<gene>
    <name evidence="2" type="ORF">FSW04_10700</name>
</gene>
<dbReference type="InterPro" id="IPR025646">
    <property type="entry name" value="DUF4350"/>
</dbReference>
<dbReference type="KEGG" id="bsol:FSW04_10700"/>
<keyword evidence="3" id="KW-1185">Reference proteome</keyword>
<evidence type="ECO:0000313" key="3">
    <source>
        <dbReference type="Proteomes" id="UP000321805"/>
    </source>
</evidence>
<dbReference type="Proteomes" id="UP000321805">
    <property type="component" value="Chromosome"/>
</dbReference>
<protein>
    <recommendedName>
        <fullName evidence="1">DUF4350 domain-containing protein</fullName>
    </recommendedName>
</protein>
<dbReference type="Pfam" id="PF19985">
    <property type="entry name" value="DUF6421"/>
    <property type="match status" value="1"/>
</dbReference>